<evidence type="ECO:0000256" key="5">
    <source>
        <dbReference type="SAM" id="SignalP"/>
    </source>
</evidence>
<dbReference type="AlphaFoldDB" id="A0A6S7B816"/>
<dbReference type="InterPro" id="IPR050263">
    <property type="entry name" value="Bact_Fimbrial_Adh_Pro"/>
</dbReference>
<name>A0A6S7B816_9BURK</name>
<evidence type="ECO:0000313" key="6">
    <source>
        <dbReference type="EMBL" id="CAB3791004.1"/>
    </source>
</evidence>
<organism evidence="6 7">
    <name type="scientific">Pararobbsia alpina</name>
    <dbReference type="NCBI Taxonomy" id="621374"/>
    <lineage>
        <taxon>Bacteria</taxon>
        <taxon>Pseudomonadati</taxon>
        <taxon>Pseudomonadota</taxon>
        <taxon>Betaproteobacteria</taxon>
        <taxon>Burkholderiales</taxon>
        <taxon>Burkholderiaceae</taxon>
        <taxon>Pararobbsia</taxon>
    </lineage>
</organism>
<dbReference type="GO" id="GO:0009289">
    <property type="term" value="C:pilus"/>
    <property type="evidence" value="ECO:0007669"/>
    <property type="project" value="UniProtKB-SubCell"/>
</dbReference>
<feature type="chain" id="PRO_5028888897" evidence="5">
    <location>
        <begin position="31"/>
        <end position="199"/>
    </location>
</feature>
<sequence length="199" mass="20809">MLLQSITYTRARFTFVIGCAALFFLQTAQAADGMVSFEGKISSQTCKINGLAKDANLTVKLPTVSASALATAGDKAGATQFEFKLTECTTTPGTAYPYFEPGASIDTETGRLKVSTTGPGLAKNVQVELLNEDRSPIDLAKGANDQNVKIATLQSKTSGTPPQTTGEATIKLFAQYVASGGAAVAGSVNTTVQYAMIYE</sequence>
<dbReference type="GO" id="GO:0043709">
    <property type="term" value="P:cell adhesion involved in single-species biofilm formation"/>
    <property type="evidence" value="ECO:0007669"/>
    <property type="project" value="TreeGrafter"/>
</dbReference>
<proteinExistence type="inferred from homology"/>
<gene>
    <name evidence="6" type="primary">smf-1_2</name>
    <name evidence="6" type="ORF">LMG28138_03086</name>
</gene>
<dbReference type="RefSeq" id="WP_175105618.1">
    <property type="nucleotide sequence ID" value="NZ_CADIKM010000013.1"/>
</dbReference>
<comment type="similarity">
    <text evidence="2">Belongs to the fimbrial protein family.</text>
</comment>
<keyword evidence="7" id="KW-1185">Reference proteome</keyword>
<dbReference type="InterPro" id="IPR039458">
    <property type="entry name" value="FimA-like"/>
</dbReference>
<evidence type="ECO:0000256" key="4">
    <source>
        <dbReference type="ARBA" id="ARBA00023263"/>
    </source>
</evidence>
<dbReference type="InterPro" id="IPR008966">
    <property type="entry name" value="Adhesion_dom_sf"/>
</dbReference>
<dbReference type="PANTHER" id="PTHR33420">
    <property type="entry name" value="FIMBRIAL SUBUNIT ELFA-RELATED"/>
    <property type="match status" value="1"/>
</dbReference>
<dbReference type="EMBL" id="CADIKM010000013">
    <property type="protein sequence ID" value="CAB3791004.1"/>
    <property type="molecule type" value="Genomic_DNA"/>
</dbReference>
<evidence type="ECO:0000313" key="7">
    <source>
        <dbReference type="Proteomes" id="UP000494115"/>
    </source>
</evidence>
<dbReference type="PANTHER" id="PTHR33420:SF3">
    <property type="entry name" value="FIMBRIAL SUBUNIT ELFA"/>
    <property type="match status" value="1"/>
</dbReference>
<keyword evidence="3 5" id="KW-0732">Signal</keyword>
<protein>
    <submittedName>
        <fullName evidence="6">Major fimbrial subunit SMF-1</fullName>
    </submittedName>
</protein>
<dbReference type="SUPFAM" id="SSF49401">
    <property type="entry name" value="Bacterial adhesins"/>
    <property type="match status" value="1"/>
</dbReference>
<keyword evidence="4" id="KW-0281">Fimbrium</keyword>
<feature type="signal peptide" evidence="5">
    <location>
        <begin position="1"/>
        <end position="30"/>
    </location>
</feature>
<dbReference type="Pfam" id="PF16970">
    <property type="entry name" value="FimA"/>
    <property type="match status" value="1"/>
</dbReference>
<dbReference type="Gene3D" id="2.60.40.1090">
    <property type="entry name" value="Fimbrial-type adhesion domain"/>
    <property type="match status" value="1"/>
</dbReference>
<evidence type="ECO:0000256" key="1">
    <source>
        <dbReference type="ARBA" id="ARBA00004561"/>
    </source>
</evidence>
<accession>A0A6S7B816</accession>
<comment type="subcellular location">
    <subcellularLocation>
        <location evidence="1">Fimbrium</location>
    </subcellularLocation>
</comment>
<dbReference type="Proteomes" id="UP000494115">
    <property type="component" value="Unassembled WGS sequence"/>
</dbReference>
<evidence type="ECO:0000256" key="2">
    <source>
        <dbReference type="ARBA" id="ARBA00006671"/>
    </source>
</evidence>
<reference evidence="6 7" key="1">
    <citation type="submission" date="2020-04" db="EMBL/GenBank/DDBJ databases">
        <authorList>
            <person name="De Canck E."/>
        </authorList>
    </citation>
    <scope>NUCLEOTIDE SEQUENCE [LARGE SCALE GENOMIC DNA]</scope>
    <source>
        <strain evidence="6 7">LMG 28138</strain>
    </source>
</reference>
<dbReference type="InterPro" id="IPR036937">
    <property type="entry name" value="Adhesion_dom_fimbrial_sf"/>
</dbReference>
<evidence type="ECO:0000256" key="3">
    <source>
        <dbReference type="ARBA" id="ARBA00022729"/>
    </source>
</evidence>